<dbReference type="Proteomes" id="UP000694886">
    <property type="component" value="Chromosome 9"/>
</dbReference>
<organism evidence="5 6">
    <name type="scientific">Theobroma cacao</name>
    <name type="common">Cacao</name>
    <name type="synonym">Cocoa</name>
    <dbReference type="NCBI Taxonomy" id="3641"/>
    <lineage>
        <taxon>Eukaryota</taxon>
        <taxon>Viridiplantae</taxon>
        <taxon>Streptophyta</taxon>
        <taxon>Embryophyta</taxon>
        <taxon>Tracheophyta</taxon>
        <taxon>Spermatophyta</taxon>
        <taxon>Magnoliopsida</taxon>
        <taxon>eudicotyledons</taxon>
        <taxon>Gunneridae</taxon>
        <taxon>Pentapetalae</taxon>
        <taxon>rosids</taxon>
        <taxon>malvids</taxon>
        <taxon>Malvales</taxon>
        <taxon>Malvaceae</taxon>
        <taxon>Byttnerioideae</taxon>
        <taxon>Theobroma</taxon>
    </lineage>
</organism>
<keyword evidence="2" id="KW-0645">Protease</keyword>
<sequence>MALLVYVDDIVIRSSSMKATADVKNYLSSKLKLKDLGSPKYFIGLEIAKLKEGICISQIKYTLDMLEDYCLLGLKPISTPSDYNHKLSQAIDVDVLSNAIKYKQLVSYNLVSSLVAVLAPQTYARAWLPSVVAHDLQLFEYSILSNPIILATSSDPTRLVINLIHRDSIHSPYYDKREDFTARLEHTMQIRRTLPTVDIQPDIHPSGFLFLVNFSIGQPPIPQLAIMDTGSSLLWVQCQPCRRCFKQYSPIYDSRSSSTYTILPCTSVYCIYLQPPTASCTSSDPCQYHQQYLNFVDSIGTLAKEQISFRTSDDGLAALHDVIFGCSSNNGDLQRDGDGVEGDSTTLEVIDGHYHVLLEGISVGEQRLPINPYIFRRTKENVGVIIDSGTVSTWLIKEGYDAVVKQVQSLLNPWLTQIDDVCYKGKINQDLIGFPTVTFQFVGGAELVLDTQSLFIQMKPNEFALLCNKVRATTL</sequence>
<dbReference type="GO" id="GO:0006508">
    <property type="term" value="P:proteolysis"/>
    <property type="evidence" value="ECO:0007669"/>
    <property type="project" value="UniProtKB-KW"/>
</dbReference>
<name>A0AB32WUA4_THECC</name>
<dbReference type="PROSITE" id="PS51767">
    <property type="entry name" value="PEPTIDASE_A1"/>
    <property type="match status" value="1"/>
</dbReference>
<reference evidence="5" key="1">
    <citation type="journal article" date="1997" name="Nucleic Acids Res.">
        <title>tRNAscan-SE: a program for improved detection of transfer RNA genes in genomic sequence.</title>
        <authorList>
            <person name="Lowe T.M."/>
            <person name="Eddy S.R."/>
        </authorList>
    </citation>
    <scope>NUCLEOTIDE SEQUENCE [LARGE SCALE GENOMIC DNA]</scope>
    <source>
        <strain evidence="5">r\B97-61/B2</strain>
    </source>
</reference>
<accession>A0AB32WUA4</accession>
<dbReference type="PANTHER" id="PTHR47967:SF14">
    <property type="entry name" value="EUKARYOTIC ASPARTYL PROTEASE FAMILY PROTEIN"/>
    <property type="match status" value="1"/>
</dbReference>
<dbReference type="GO" id="GO:0008233">
    <property type="term" value="F:peptidase activity"/>
    <property type="evidence" value="ECO:0007669"/>
    <property type="project" value="UniProtKB-KW"/>
</dbReference>
<dbReference type="RefSeq" id="XP_017982296.1">
    <property type="nucleotide sequence ID" value="XM_018126807.1"/>
</dbReference>
<evidence type="ECO:0000313" key="5">
    <source>
        <dbReference type="Proteomes" id="UP000694886"/>
    </source>
</evidence>
<dbReference type="Pfam" id="PF14541">
    <property type="entry name" value="TAXi_C"/>
    <property type="match status" value="1"/>
</dbReference>
<dbReference type="GeneID" id="108663224"/>
<dbReference type="KEGG" id="tcc:108663224"/>
<evidence type="ECO:0000256" key="2">
    <source>
        <dbReference type="ARBA" id="ARBA00022670"/>
    </source>
</evidence>
<dbReference type="Pfam" id="PF07727">
    <property type="entry name" value="RVT_2"/>
    <property type="match status" value="1"/>
</dbReference>
<evidence type="ECO:0000256" key="3">
    <source>
        <dbReference type="ARBA" id="ARBA00022801"/>
    </source>
</evidence>
<dbReference type="InterPro" id="IPR032861">
    <property type="entry name" value="TAXi_N"/>
</dbReference>
<gene>
    <name evidence="6" type="primary">LOC108663224</name>
</gene>
<evidence type="ECO:0000313" key="6">
    <source>
        <dbReference type="RefSeq" id="XP_017982296.1"/>
    </source>
</evidence>
<dbReference type="InterPro" id="IPR021109">
    <property type="entry name" value="Peptidase_aspartic_dom_sf"/>
</dbReference>
<dbReference type="InterPro" id="IPR051708">
    <property type="entry name" value="Plant_Aspart_Prot_A1"/>
</dbReference>
<dbReference type="PANTHER" id="PTHR47967">
    <property type="entry name" value="OS07G0603500 PROTEIN-RELATED"/>
    <property type="match status" value="1"/>
</dbReference>
<dbReference type="Gramene" id="Tc09v2_t013550.1">
    <property type="protein sequence ID" value="Tc09v2_p013550.1"/>
    <property type="gene ID" value="Tc09v2_g013550"/>
</dbReference>
<dbReference type="Gene3D" id="2.40.70.10">
    <property type="entry name" value="Acid Proteases"/>
    <property type="match status" value="2"/>
</dbReference>
<protein>
    <submittedName>
        <fullName evidence="6">Aspartic proteinase nepenthesin-1-like</fullName>
    </submittedName>
</protein>
<dbReference type="SUPFAM" id="SSF50630">
    <property type="entry name" value="Acid proteases"/>
    <property type="match status" value="1"/>
</dbReference>
<feature type="domain" description="Peptidase A1" evidence="4">
    <location>
        <begin position="210"/>
        <end position="475"/>
    </location>
</feature>
<dbReference type="InterPro" id="IPR032799">
    <property type="entry name" value="TAXi_C"/>
</dbReference>
<comment type="similarity">
    <text evidence="1">Belongs to the peptidase A1 family.</text>
</comment>
<dbReference type="InterPro" id="IPR013103">
    <property type="entry name" value="RVT_2"/>
</dbReference>
<dbReference type="InterPro" id="IPR033121">
    <property type="entry name" value="PEPTIDASE_A1"/>
</dbReference>
<evidence type="ECO:0000256" key="1">
    <source>
        <dbReference type="ARBA" id="ARBA00007447"/>
    </source>
</evidence>
<reference evidence="6" key="2">
    <citation type="submission" date="2025-08" db="UniProtKB">
        <authorList>
            <consortium name="RefSeq"/>
        </authorList>
    </citation>
    <scope>IDENTIFICATION</scope>
</reference>
<proteinExistence type="inferred from homology"/>
<keyword evidence="3" id="KW-0378">Hydrolase</keyword>
<dbReference type="Pfam" id="PF14543">
    <property type="entry name" value="TAXi_N"/>
    <property type="match status" value="1"/>
</dbReference>
<evidence type="ECO:0000259" key="4">
    <source>
        <dbReference type="PROSITE" id="PS51767"/>
    </source>
</evidence>
<dbReference type="AlphaFoldDB" id="A0AB32WUA4"/>